<dbReference type="KEGG" id="mcha:111016051"/>
<dbReference type="GO" id="GO:0005794">
    <property type="term" value="C:Golgi apparatus"/>
    <property type="evidence" value="ECO:0007669"/>
    <property type="project" value="UniProtKB-ARBA"/>
</dbReference>
<evidence type="ECO:0000256" key="8">
    <source>
        <dbReference type="ARBA" id="ARBA00022989"/>
    </source>
</evidence>
<dbReference type="SUPFAM" id="SSF144091">
    <property type="entry name" value="Rhomboid-like"/>
    <property type="match status" value="1"/>
</dbReference>
<feature type="domain" description="Peptidase S54 rhomboid" evidence="11">
    <location>
        <begin position="117"/>
        <end position="258"/>
    </location>
</feature>
<evidence type="ECO:0000256" key="3">
    <source>
        <dbReference type="ARBA" id="ARBA00009045"/>
    </source>
</evidence>
<dbReference type="Gene3D" id="1.20.1540.10">
    <property type="entry name" value="Rhomboid-like"/>
    <property type="match status" value="1"/>
</dbReference>
<dbReference type="FunFam" id="1.20.1540.10:FF:000019">
    <property type="entry name" value="RHOMBOID-like protein"/>
    <property type="match status" value="1"/>
</dbReference>
<dbReference type="PANTHER" id="PTHR22936">
    <property type="entry name" value="RHOMBOID-RELATED"/>
    <property type="match status" value="1"/>
</dbReference>
<feature type="transmembrane region" description="Helical" evidence="10">
    <location>
        <begin position="41"/>
        <end position="62"/>
    </location>
</feature>
<dbReference type="RefSeq" id="XP_022147001.1">
    <property type="nucleotide sequence ID" value="XM_022291309.1"/>
</dbReference>
<organism evidence="12 13">
    <name type="scientific">Momordica charantia</name>
    <name type="common">Bitter gourd</name>
    <name type="synonym">Balsam pear</name>
    <dbReference type="NCBI Taxonomy" id="3673"/>
    <lineage>
        <taxon>Eukaryota</taxon>
        <taxon>Viridiplantae</taxon>
        <taxon>Streptophyta</taxon>
        <taxon>Embryophyta</taxon>
        <taxon>Tracheophyta</taxon>
        <taxon>Spermatophyta</taxon>
        <taxon>Magnoliopsida</taxon>
        <taxon>eudicotyledons</taxon>
        <taxon>Gunneridae</taxon>
        <taxon>Pentapetalae</taxon>
        <taxon>rosids</taxon>
        <taxon>fabids</taxon>
        <taxon>Cucurbitales</taxon>
        <taxon>Cucurbitaceae</taxon>
        <taxon>Momordiceae</taxon>
        <taxon>Momordica</taxon>
    </lineage>
</organism>
<feature type="transmembrane region" description="Helical" evidence="10">
    <location>
        <begin position="284"/>
        <end position="302"/>
    </location>
</feature>
<dbReference type="Pfam" id="PF01694">
    <property type="entry name" value="Rhomboid"/>
    <property type="match status" value="1"/>
</dbReference>
<evidence type="ECO:0000256" key="9">
    <source>
        <dbReference type="ARBA" id="ARBA00023136"/>
    </source>
</evidence>
<evidence type="ECO:0000256" key="2">
    <source>
        <dbReference type="ARBA" id="ARBA00004141"/>
    </source>
</evidence>
<dbReference type="OrthoDB" id="418595at2759"/>
<dbReference type="GeneID" id="111016051"/>
<feature type="transmembrane region" description="Helical" evidence="10">
    <location>
        <begin position="154"/>
        <end position="173"/>
    </location>
</feature>
<feature type="transmembrane region" description="Helical" evidence="10">
    <location>
        <begin position="126"/>
        <end position="147"/>
    </location>
</feature>
<dbReference type="InterPro" id="IPR022764">
    <property type="entry name" value="Peptidase_S54_rhomboid_dom"/>
</dbReference>
<feature type="transmembrane region" description="Helical" evidence="10">
    <location>
        <begin position="216"/>
        <end position="234"/>
    </location>
</feature>
<evidence type="ECO:0000256" key="5">
    <source>
        <dbReference type="ARBA" id="ARBA00022692"/>
    </source>
</evidence>
<dbReference type="GO" id="GO:0004252">
    <property type="term" value="F:serine-type endopeptidase activity"/>
    <property type="evidence" value="ECO:0007669"/>
    <property type="project" value="InterPro"/>
</dbReference>
<evidence type="ECO:0000256" key="6">
    <source>
        <dbReference type="ARBA" id="ARBA00022801"/>
    </source>
</evidence>
<evidence type="ECO:0000259" key="11">
    <source>
        <dbReference type="Pfam" id="PF01694"/>
    </source>
</evidence>
<keyword evidence="9 10" id="KW-0472">Membrane</keyword>
<comment type="catalytic activity">
    <reaction evidence="1 10">
        <text>Cleaves type-1 transmembrane domains using a catalytic dyad composed of serine and histidine that are contributed by different transmembrane domains.</text>
        <dbReference type="EC" id="3.4.21.105"/>
    </reaction>
</comment>
<sequence>MGKKVSPQPPYDDIESMSFEVRKPLSMPPPPRYYPPPPKPWFPWLMPLTFIANIAMFAFTMYQNNCPAVTGPRRCLFYPELGRFSFQPFQENPLLGPSINILKRYGALDRESVVEHGEGWRLISCIWLHAGVVHLLANMLSLLFVGIRLEQEFGFLRIGFLYLLSGFGGSLLSSLNINPVENPTISVGASGALFGLLGAMLSELITNWTIYSNKCAAMMSLILVIALNLAVGFVPHVDNSAHIGGFVSGFLLGFVLLMRPQFGYVNRKYIPAGSDVKRTAKHQCYQYFLLVLALGLLIFGYASGLRRLYSNKTAPRVFESNIF</sequence>
<keyword evidence="7 10" id="KW-0720">Serine protease</keyword>
<dbReference type="InterPro" id="IPR002610">
    <property type="entry name" value="Peptidase_S54_rhomboid-like"/>
</dbReference>
<protein>
    <recommendedName>
        <fullName evidence="10">RHOMBOID-like protein</fullName>
        <ecNumber evidence="10">3.4.21.105</ecNumber>
    </recommendedName>
</protein>
<evidence type="ECO:0000256" key="4">
    <source>
        <dbReference type="ARBA" id="ARBA00022670"/>
    </source>
</evidence>
<evidence type="ECO:0000256" key="7">
    <source>
        <dbReference type="ARBA" id="ARBA00022825"/>
    </source>
</evidence>
<feature type="transmembrane region" description="Helical" evidence="10">
    <location>
        <begin position="185"/>
        <end position="204"/>
    </location>
</feature>
<name>A0A6J1D113_MOMCH</name>
<comment type="function">
    <text evidence="10">Serine protease involved in intramembrane proteolysis.</text>
</comment>
<keyword evidence="5 10" id="KW-0812">Transmembrane</keyword>
<gene>
    <name evidence="13" type="primary">LOC111016051</name>
</gene>
<keyword evidence="12" id="KW-1185">Reference proteome</keyword>
<dbReference type="PANTHER" id="PTHR22936:SF87">
    <property type="entry name" value="RHOMBOID-LIKE PROTEIN 5"/>
    <property type="match status" value="1"/>
</dbReference>
<keyword evidence="4 10" id="KW-0645">Protease</keyword>
<dbReference type="GO" id="GO:0016020">
    <property type="term" value="C:membrane"/>
    <property type="evidence" value="ECO:0007669"/>
    <property type="project" value="UniProtKB-SubCell"/>
</dbReference>
<evidence type="ECO:0000313" key="13">
    <source>
        <dbReference type="RefSeq" id="XP_022147001.1"/>
    </source>
</evidence>
<feature type="transmembrane region" description="Helical" evidence="10">
    <location>
        <begin position="240"/>
        <end position="258"/>
    </location>
</feature>
<reference evidence="13" key="1">
    <citation type="submission" date="2025-08" db="UniProtKB">
        <authorList>
            <consortium name="RefSeq"/>
        </authorList>
    </citation>
    <scope>IDENTIFICATION</scope>
    <source>
        <strain evidence="13">OHB3-1</strain>
    </source>
</reference>
<dbReference type="Proteomes" id="UP000504603">
    <property type="component" value="Unplaced"/>
</dbReference>
<comment type="similarity">
    <text evidence="3 10">Belongs to the peptidase S54 family.</text>
</comment>
<keyword evidence="8 10" id="KW-1133">Transmembrane helix</keyword>
<keyword evidence="6 10" id="KW-0378">Hydrolase</keyword>
<comment type="subcellular location">
    <subcellularLocation>
        <location evidence="2 10">Membrane</location>
        <topology evidence="2 10">Multi-pass membrane protein</topology>
    </subcellularLocation>
</comment>
<evidence type="ECO:0000256" key="10">
    <source>
        <dbReference type="RuleBase" id="RU362115"/>
    </source>
</evidence>
<dbReference type="AlphaFoldDB" id="A0A6J1D113"/>
<dbReference type="InterPro" id="IPR035952">
    <property type="entry name" value="Rhomboid-like_sf"/>
</dbReference>
<dbReference type="GO" id="GO:0006508">
    <property type="term" value="P:proteolysis"/>
    <property type="evidence" value="ECO:0007669"/>
    <property type="project" value="UniProtKB-KW"/>
</dbReference>
<evidence type="ECO:0000256" key="1">
    <source>
        <dbReference type="ARBA" id="ARBA00000156"/>
    </source>
</evidence>
<proteinExistence type="inferred from homology"/>
<accession>A0A6J1D113</accession>
<dbReference type="EC" id="3.4.21.105" evidence="10"/>
<evidence type="ECO:0000313" key="12">
    <source>
        <dbReference type="Proteomes" id="UP000504603"/>
    </source>
</evidence>